<reference evidence="1 2" key="1">
    <citation type="submission" date="2024-02" db="EMBL/GenBank/DDBJ databases">
        <title>Seven novel Bacillus-like species.</title>
        <authorList>
            <person name="Liu G."/>
        </authorList>
    </citation>
    <scope>NUCLEOTIDE SEQUENCE [LARGE SCALE GENOMIC DNA]</scope>
    <source>
        <strain evidence="1 2">FJAT-52991</strain>
    </source>
</reference>
<organism evidence="1 2">
    <name type="scientific">Bacillus kandeliae</name>
    <dbReference type="NCBI Taxonomy" id="3129297"/>
    <lineage>
        <taxon>Bacteria</taxon>
        <taxon>Bacillati</taxon>
        <taxon>Bacillota</taxon>
        <taxon>Bacilli</taxon>
        <taxon>Bacillales</taxon>
        <taxon>Bacillaceae</taxon>
        <taxon>Bacillus</taxon>
    </lineage>
</organism>
<evidence type="ECO:0000313" key="2">
    <source>
        <dbReference type="Proteomes" id="UP001387364"/>
    </source>
</evidence>
<name>A0ABZ2N2A3_9BACI</name>
<proteinExistence type="predicted"/>
<dbReference type="RefSeq" id="WP_338749762.1">
    <property type="nucleotide sequence ID" value="NZ_CP147404.1"/>
</dbReference>
<gene>
    <name evidence="1" type="ORF">WDJ61_11300</name>
</gene>
<accession>A0ABZ2N2A3</accession>
<dbReference type="Proteomes" id="UP001387364">
    <property type="component" value="Chromosome"/>
</dbReference>
<evidence type="ECO:0000313" key="1">
    <source>
        <dbReference type="EMBL" id="WXB91854.1"/>
    </source>
</evidence>
<sequence length="184" mass="20319">MTKANLYLNLPGINQVEFVDSRYLLPPIGQINVLYVVENDELNGRKPTIYYFNGAEYVMIGSGSGSGGMQDYQQVTKLGVIASPTTPRTYDIVITYTTNFLRAPVEVLRLTAGAQDVVKTEVGFDNSDGSDFESSDYILFDGALKLKTDYSSGVVKDETWVEEGTLLRKTIDTISFKCIEKVGV</sequence>
<dbReference type="EMBL" id="CP147404">
    <property type="protein sequence ID" value="WXB91854.1"/>
    <property type="molecule type" value="Genomic_DNA"/>
</dbReference>
<evidence type="ECO:0008006" key="3">
    <source>
        <dbReference type="Google" id="ProtNLM"/>
    </source>
</evidence>
<keyword evidence="2" id="KW-1185">Reference proteome</keyword>
<protein>
    <recommendedName>
        <fullName evidence="3">Virion structural protein</fullName>
    </recommendedName>
</protein>